<evidence type="ECO:0000256" key="7">
    <source>
        <dbReference type="ARBA" id="ARBA00023098"/>
    </source>
</evidence>
<keyword evidence="5" id="KW-0007">Acetylation</keyword>
<keyword evidence="6" id="KW-0843">Virulence</keyword>
<dbReference type="CDD" id="cd06558">
    <property type="entry name" value="crotonase-like"/>
    <property type="match status" value="1"/>
</dbReference>
<proteinExistence type="inferred from homology"/>
<evidence type="ECO:0000256" key="4">
    <source>
        <dbReference type="ARBA" id="ARBA00022832"/>
    </source>
</evidence>
<evidence type="ECO:0000313" key="11">
    <source>
        <dbReference type="Proteomes" id="UP000627934"/>
    </source>
</evidence>
<dbReference type="Proteomes" id="UP000627934">
    <property type="component" value="Unassembled WGS sequence"/>
</dbReference>
<organism evidence="10 11">
    <name type="scientific">Lasiodiplodia theobromae</name>
    <dbReference type="NCBI Taxonomy" id="45133"/>
    <lineage>
        <taxon>Eukaryota</taxon>
        <taxon>Fungi</taxon>
        <taxon>Dikarya</taxon>
        <taxon>Ascomycota</taxon>
        <taxon>Pezizomycotina</taxon>
        <taxon>Dothideomycetes</taxon>
        <taxon>Dothideomycetes incertae sedis</taxon>
        <taxon>Botryosphaeriales</taxon>
        <taxon>Botryosphaeriaceae</taxon>
        <taxon>Lasiodiplodia</taxon>
    </lineage>
</organism>
<evidence type="ECO:0000256" key="9">
    <source>
        <dbReference type="ARBA" id="ARBA00023235"/>
    </source>
</evidence>
<dbReference type="InterPro" id="IPR001753">
    <property type="entry name" value="Enoyl-CoA_hydra/iso"/>
</dbReference>
<dbReference type="InterPro" id="IPR029045">
    <property type="entry name" value="ClpP/crotonase-like_dom_sf"/>
</dbReference>
<accession>A0A8H7MBR3</accession>
<dbReference type="FunFam" id="3.90.226.10:FF:000024">
    <property type="entry name" value="Delta3,5-delta2,4-dienoyl-CoA isomerase"/>
    <property type="match status" value="1"/>
</dbReference>
<evidence type="ECO:0000256" key="5">
    <source>
        <dbReference type="ARBA" id="ARBA00022990"/>
    </source>
</evidence>
<reference evidence="10" key="2">
    <citation type="journal article" date="2018" name="DNA Res.">
        <title>Comparative genome and transcriptome analyses reveal adaptations to opportunistic infections in woody plant degrading pathogens of Botryosphaeriaceae.</title>
        <authorList>
            <person name="Yan J.Y."/>
            <person name="Zhao W.S."/>
            <person name="Chen Z."/>
            <person name="Xing Q.K."/>
            <person name="Zhang W."/>
            <person name="Chethana K.W.T."/>
            <person name="Xue M.F."/>
            <person name="Xu J.P."/>
            <person name="Phillips A.J.L."/>
            <person name="Wang Y."/>
            <person name="Liu J.H."/>
            <person name="Liu M."/>
            <person name="Zhou Y."/>
            <person name="Jayawardena R.S."/>
            <person name="Manawasinghe I.S."/>
            <person name="Huang J.B."/>
            <person name="Qiao G.H."/>
            <person name="Fu C.Y."/>
            <person name="Guo F.F."/>
            <person name="Dissanayake A.J."/>
            <person name="Peng Y.L."/>
            <person name="Hyde K.D."/>
            <person name="Li X.H."/>
        </authorList>
    </citation>
    <scope>NUCLEOTIDE SEQUENCE</scope>
    <source>
        <strain evidence="10">CSS-01s</strain>
    </source>
</reference>
<dbReference type="GO" id="GO:0006635">
    <property type="term" value="P:fatty acid beta-oxidation"/>
    <property type="evidence" value="ECO:0007669"/>
    <property type="project" value="UniProtKB-UniPathway"/>
</dbReference>
<sequence length="287" mass="30681">MSASDFNYEYFNVTFPQEYVAHVEINRPAKLNAFIEAMWLNLSKLITQLSTSPSVRAIVLTGAGPRAFTAGLDVQAASQSGILADSSSSGEPALDPARHAFHNIQHIGEFQACISTLEKCPKPVIAVLHGISYGLAIDLSLACDIRLCAADAQFAVKEVDIGLAADIGTLTRLPKSVGSASWAKDVALTARVFGAEEALREGFVSGPVYPSKDAAVAAGLEKARLIATKSPVAVQGTKELLNYSRDHTTEEGLRYTAVWNSAMLQTNDIKDALMSGLKKTKPKFAKL</sequence>
<protein>
    <submittedName>
        <fullName evidence="10">Enoyl- hydratase isomerase family protein</fullName>
    </submittedName>
</protein>
<keyword evidence="9 10" id="KW-0413">Isomerase</keyword>
<dbReference type="UniPathway" id="UPA00659"/>
<dbReference type="InterPro" id="IPR014748">
    <property type="entry name" value="Enoyl-CoA_hydra_C"/>
</dbReference>
<dbReference type="EMBL" id="MDYX01000037">
    <property type="protein sequence ID" value="KAF9630051.1"/>
    <property type="molecule type" value="Genomic_DNA"/>
</dbReference>
<evidence type="ECO:0000313" key="10">
    <source>
        <dbReference type="EMBL" id="KAF9630051.1"/>
    </source>
</evidence>
<comment type="pathway">
    <text evidence="2">Lipid metabolism; fatty acid beta-oxidation.</text>
</comment>
<keyword evidence="7" id="KW-0443">Lipid metabolism</keyword>
<evidence type="ECO:0000256" key="2">
    <source>
        <dbReference type="ARBA" id="ARBA00005005"/>
    </source>
</evidence>
<dbReference type="GO" id="GO:0005739">
    <property type="term" value="C:mitochondrion"/>
    <property type="evidence" value="ECO:0007669"/>
    <property type="project" value="TreeGrafter"/>
</dbReference>
<dbReference type="Pfam" id="PF00378">
    <property type="entry name" value="ECH_1"/>
    <property type="match status" value="1"/>
</dbReference>
<keyword evidence="4" id="KW-0276">Fatty acid metabolism</keyword>
<dbReference type="Gene3D" id="1.10.12.10">
    <property type="entry name" value="Lyase 2-enoyl-coa Hydratase, Chain A, domain 2"/>
    <property type="match status" value="1"/>
</dbReference>
<dbReference type="SUPFAM" id="SSF52096">
    <property type="entry name" value="ClpP/crotonase"/>
    <property type="match status" value="1"/>
</dbReference>
<dbReference type="InterPro" id="IPR045002">
    <property type="entry name" value="Ech1-like"/>
</dbReference>
<evidence type="ECO:0000256" key="8">
    <source>
        <dbReference type="ARBA" id="ARBA00023140"/>
    </source>
</evidence>
<comment type="similarity">
    <text evidence="3">Belongs to the enoyl-CoA hydratase/isomerase family.</text>
</comment>
<name>A0A8H7MBR3_9PEZI</name>
<dbReference type="GO" id="GO:0005777">
    <property type="term" value="C:peroxisome"/>
    <property type="evidence" value="ECO:0007669"/>
    <property type="project" value="UniProtKB-SubCell"/>
</dbReference>
<comment type="caution">
    <text evidence="10">The sequence shown here is derived from an EMBL/GenBank/DDBJ whole genome shotgun (WGS) entry which is preliminary data.</text>
</comment>
<dbReference type="PANTHER" id="PTHR43149:SF1">
    <property type="entry name" value="DELTA(3,5)-DELTA(2,4)-DIENOYL-COA ISOMERASE, MITOCHONDRIAL"/>
    <property type="match status" value="1"/>
</dbReference>
<evidence type="ECO:0000256" key="3">
    <source>
        <dbReference type="ARBA" id="ARBA00005254"/>
    </source>
</evidence>
<dbReference type="FunFam" id="1.10.12.10:FF:000004">
    <property type="entry name" value="Delta3,5-delta2,4-dienoyl-CoA isomerase"/>
    <property type="match status" value="1"/>
</dbReference>
<keyword evidence="8" id="KW-0576">Peroxisome</keyword>
<dbReference type="PANTHER" id="PTHR43149">
    <property type="entry name" value="ENOYL-COA HYDRATASE"/>
    <property type="match status" value="1"/>
</dbReference>
<evidence type="ECO:0000256" key="1">
    <source>
        <dbReference type="ARBA" id="ARBA00004275"/>
    </source>
</evidence>
<comment type="subcellular location">
    <subcellularLocation>
        <location evidence="1">Peroxisome</location>
    </subcellularLocation>
</comment>
<gene>
    <name evidence="10" type="ORF">BFW01_g232</name>
</gene>
<reference evidence="10" key="1">
    <citation type="submission" date="2016-08" db="EMBL/GenBank/DDBJ databases">
        <authorList>
            <person name="Yan J."/>
        </authorList>
    </citation>
    <scope>NUCLEOTIDE SEQUENCE</scope>
    <source>
        <strain evidence="10">CSS-01s</strain>
    </source>
</reference>
<dbReference type="Gene3D" id="3.90.226.10">
    <property type="entry name" value="2-enoyl-CoA Hydratase, Chain A, domain 1"/>
    <property type="match status" value="1"/>
</dbReference>
<dbReference type="AlphaFoldDB" id="A0A8H7MBR3"/>
<evidence type="ECO:0000256" key="6">
    <source>
        <dbReference type="ARBA" id="ARBA00023026"/>
    </source>
</evidence>
<dbReference type="GO" id="GO:0051750">
    <property type="term" value="F:delta(3,5)-delta(2,4)-dienoyl-CoA isomerase activity"/>
    <property type="evidence" value="ECO:0007669"/>
    <property type="project" value="TreeGrafter"/>
</dbReference>